<dbReference type="InterPro" id="IPR050126">
    <property type="entry name" value="Ap4A_hydrolase"/>
</dbReference>
<dbReference type="SUPFAM" id="SSF56300">
    <property type="entry name" value="Metallo-dependent phosphatases"/>
    <property type="match status" value="1"/>
</dbReference>
<name>A0ABS4GU15_9BACL</name>
<proteinExistence type="predicted"/>
<organism evidence="2 3">
    <name type="scientific">Ammoniphilus resinae</name>
    <dbReference type="NCBI Taxonomy" id="861532"/>
    <lineage>
        <taxon>Bacteria</taxon>
        <taxon>Bacillati</taxon>
        <taxon>Bacillota</taxon>
        <taxon>Bacilli</taxon>
        <taxon>Bacillales</taxon>
        <taxon>Paenibacillaceae</taxon>
        <taxon>Aneurinibacillus group</taxon>
        <taxon>Ammoniphilus</taxon>
    </lineage>
</organism>
<dbReference type="RefSeq" id="WP_209811774.1">
    <property type="nucleotide sequence ID" value="NZ_JAGGKT010000013.1"/>
</dbReference>
<evidence type="ECO:0000259" key="1">
    <source>
        <dbReference type="Pfam" id="PF00149"/>
    </source>
</evidence>
<dbReference type="Proteomes" id="UP001519343">
    <property type="component" value="Unassembled WGS sequence"/>
</dbReference>
<dbReference type="CDD" id="cd07423">
    <property type="entry name" value="MPP_Prp_like"/>
    <property type="match status" value="1"/>
</dbReference>
<evidence type="ECO:0000313" key="3">
    <source>
        <dbReference type="Proteomes" id="UP001519343"/>
    </source>
</evidence>
<dbReference type="InterPro" id="IPR006186">
    <property type="entry name" value="Ser/Thr-sp_prot-phosphatase"/>
</dbReference>
<dbReference type="EMBL" id="JAGGKT010000013">
    <property type="protein sequence ID" value="MBP1933763.1"/>
    <property type="molecule type" value="Genomic_DNA"/>
</dbReference>
<dbReference type="Pfam" id="PF00149">
    <property type="entry name" value="Metallophos"/>
    <property type="match status" value="1"/>
</dbReference>
<dbReference type="InterPro" id="IPR029052">
    <property type="entry name" value="Metallo-depent_PP-like"/>
</dbReference>
<dbReference type="PANTHER" id="PTHR42850">
    <property type="entry name" value="METALLOPHOSPHOESTERASE"/>
    <property type="match status" value="1"/>
</dbReference>
<protein>
    <submittedName>
        <fullName evidence="2">Diadenosine tetraphosphatase ApaH/serine/threonine PP2A family protein phosphatase</fullName>
    </submittedName>
</protein>
<dbReference type="Gene3D" id="3.60.21.10">
    <property type="match status" value="1"/>
</dbReference>
<dbReference type="InterPro" id="IPR004843">
    <property type="entry name" value="Calcineurin-like_PHP"/>
</dbReference>
<dbReference type="PANTHER" id="PTHR42850:SF7">
    <property type="entry name" value="BIS(5'-NUCLEOSYL)-TETRAPHOSPHATASE PRPE [ASYMMETRICAL]"/>
    <property type="match status" value="1"/>
</dbReference>
<dbReference type="PRINTS" id="PR00114">
    <property type="entry name" value="STPHPHTASE"/>
</dbReference>
<feature type="domain" description="Calcineurin-like phosphoesterase" evidence="1">
    <location>
        <begin position="10"/>
        <end position="200"/>
    </location>
</feature>
<gene>
    <name evidence="2" type="ORF">J2Z37_003776</name>
</gene>
<keyword evidence="3" id="KW-1185">Reference proteome</keyword>
<evidence type="ECO:0000313" key="2">
    <source>
        <dbReference type="EMBL" id="MBP1933763.1"/>
    </source>
</evidence>
<comment type="caution">
    <text evidence="2">The sequence shown here is derived from an EMBL/GenBank/DDBJ whole genome shotgun (WGS) entry which is preliminary data.</text>
</comment>
<accession>A0ABS4GU15</accession>
<reference evidence="2 3" key="1">
    <citation type="submission" date="2021-03" db="EMBL/GenBank/DDBJ databases">
        <title>Genomic Encyclopedia of Type Strains, Phase IV (KMG-IV): sequencing the most valuable type-strain genomes for metagenomic binning, comparative biology and taxonomic classification.</title>
        <authorList>
            <person name="Goeker M."/>
        </authorList>
    </citation>
    <scope>NUCLEOTIDE SEQUENCE [LARGE SCALE GENOMIC DNA]</scope>
    <source>
        <strain evidence="2 3">DSM 24738</strain>
    </source>
</reference>
<dbReference type="InterPro" id="IPR041780">
    <property type="entry name" value="MPP_PrpE-like"/>
</dbReference>
<sequence>MDFTSIRYVDIIGDVHGCFDELLLLIKELGYLKKDKLYHHPQGRMLVFLGDLCDRGPRSLDVLEFVKVHKEAGLALHCPGNHDDKLLRWCQGRKVQLKHGLETTVEEIKKTKNPQATKQWIEQYLSKLPLYFLFDHGNLLVSHAGLPTEYKRLPLKKLKEICLYGFPTGKLDQHGLPERSPVKKHYSGKALLVHGHTPLHRPEWEANILNIDTGCVFGGKLTCFRYPEKEFTQIQALEKYGESKRFQI</sequence>